<evidence type="ECO:0000313" key="1">
    <source>
        <dbReference type="EMBL" id="KAI4868649.1"/>
    </source>
</evidence>
<comment type="caution">
    <text evidence="1">The sequence shown here is derived from an EMBL/GenBank/DDBJ whole genome shotgun (WGS) entry which is preliminary data.</text>
</comment>
<reference evidence="1 2" key="1">
    <citation type="journal article" date="2022" name="New Phytol.">
        <title>Ecological generalism drives hyperdiversity of secondary metabolite gene clusters in xylarialean endophytes.</title>
        <authorList>
            <person name="Franco M.E.E."/>
            <person name="Wisecaver J.H."/>
            <person name="Arnold A.E."/>
            <person name="Ju Y.M."/>
            <person name="Slot J.C."/>
            <person name="Ahrendt S."/>
            <person name="Moore L.P."/>
            <person name="Eastman K.E."/>
            <person name="Scott K."/>
            <person name="Konkel Z."/>
            <person name="Mondo S.J."/>
            <person name="Kuo A."/>
            <person name="Hayes R.D."/>
            <person name="Haridas S."/>
            <person name="Andreopoulos B."/>
            <person name="Riley R."/>
            <person name="LaButti K."/>
            <person name="Pangilinan J."/>
            <person name="Lipzen A."/>
            <person name="Amirebrahimi M."/>
            <person name="Yan J."/>
            <person name="Adam C."/>
            <person name="Keymanesh K."/>
            <person name="Ng V."/>
            <person name="Louie K."/>
            <person name="Northen T."/>
            <person name="Drula E."/>
            <person name="Henrissat B."/>
            <person name="Hsieh H.M."/>
            <person name="Youens-Clark K."/>
            <person name="Lutzoni F."/>
            <person name="Miadlikowska J."/>
            <person name="Eastwood D.C."/>
            <person name="Hamelin R.C."/>
            <person name="Grigoriev I.V."/>
            <person name="U'Ren J.M."/>
        </authorList>
    </citation>
    <scope>NUCLEOTIDE SEQUENCE [LARGE SCALE GENOMIC DNA]</scope>
    <source>
        <strain evidence="1 2">CBS 119005</strain>
    </source>
</reference>
<gene>
    <name evidence="1" type="ORF">F4820DRAFT_100674</name>
</gene>
<proteinExistence type="predicted"/>
<protein>
    <submittedName>
        <fullName evidence="1">FAD/NAD(P)-binding domain-containing protein</fullName>
    </submittedName>
</protein>
<keyword evidence="2" id="KW-1185">Reference proteome</keyword>
<organism evidence="1 2">
    <name type="scientific">Hypoxylon rubiginosum</name>
    <dbReference type="NCBI Taxonomy" id="110542"/>
    <lineage>
        <taxon>Eukaryota</taxon>
        <taxon>Fungi</taxon>
        <taxon>Dikarya</taxon>
        <taxon>Ascomycota</taxon>
        <taxon>Pezizomycotina</taxon>
        <taxon>Sordariomycetes</taxon>
        <taxon>Xylariomycetidae</taxon>
        <taxon>Xylariales</taxon>
        <taxon>Hypoxylaceae</taxon>
        <taxon>Hypoxylon</taxon>
    </lineage>
</organism>
<dbReference type="Proteomes" id="UP001497700">
    <property type="component" value="Unassembled WGS sequence"/>
</dbReference>
<sequence length="665" mass="73078">MSPRVGADVQSSDDDYPTRVDLRKELCRPLPDIAPDILNPAIMNNEEASKQARTVLSTFNDALKTNDTKKLEACFFAGQAFWRDMLALTSHLRTFTTPSVISTAFLETKSLRGVVGDMTLEGEAMLITATPALQFIDCRVVFKTGMPAATCGGRLVLLPIRVVGEPDQEILKWKIWILSTWIENLDMQVEDEALLQSDGRKLDGDETIETEVLIIGGGNSGIAVAARLKALGIESVIIDRNAKVGDNWALRYDCMTFHIPTSSTELPYLRYGKNLQTPHLLTRNELAEHLTRYAAAFNLNIINSANIQSTIYDQVNKRWVVKFGTPGGERKIVCRQLVQATGIGSQKPYLPSIPGSLQYRGISVHSAHYKNAKSLVDQGAKSVLVIGSANTAFDIMEDCYEAGLKTTMIARSATYIIPIDYLFEAHTLGVYDHFPTDVADKMFLTLPSPVDTQLLHGMLSQMASAEPDRYKPLADAGFPVIDSSHPDAHLQHYLLERAGGHYVDMGKGVHLIAEGKVGVKGGSEPVEFTETGLRFSDGSTLDADAVVWCTGFADRDARTMTAEILSGGSVTGTANDDVEIGTAENVLGPREIAARLDATWALDCEGEVRGLWKRPLRMENYWVMGGHTQFQRWYSRIVAQQIKLALEGNLPPAYRDTPKPAKQSG</sequence>
<dbReference type="EMBL" id="MU393436">
    <property type="protein sequence ID" value="KAI4868649.1"/>
    <property type="molecule type" value="Genomic_DNA"/>
</dbReference>
<evidence type="ECO:0000313" key="2">
    <source>
        <dbReference type="Proteomes" id="UP001497700"/>
    </source>
</evidence>
<accession>A0ACB9ZBZ2</accession>
<name>A0ACB9ZBZ2_9PEZI</name>